<dbReference type="GO" id="GO:0005789">
    <property type="term" value="C:endoplasmic reticulum membrane"/>
    <property type="evidence" value="ECO:0007669"/>
    <property type="project" value="UniProtKB-SubCell"/>
</dbReference>
<dbReference type="PANTHER" id="PTHR23023">
    <property type="entry name" value="DIMETHYLANILINE MONOOXYGENASE"/>
    <property type="match status" value="1"/>
</dbReference>
<evidence type="ECO:0000256" key="34">
    <source>
        <dbReference type="RuleBase" id="RU361177"/>
    </source>
</evidence>
<evidence type="ECO:0000256" key="10">
    <source>
        <dbReference type="ARBA" id="ARBA00022827"/>
    </source>
</evidence>
<dbReference type="GO" id="GO:0004499">
    <property type="term" value="F:N,N-dimethylaniline monooxygenase activity"/>
    <property type="evidence" value="ECO:0007669"/>
    <property type="project" value="UniProtKB-UniRule"/>
</dbReference>
<evidence type="ECO:0000256" key="33">
    <source>
        <dbReference type="PIRNR" id="PIRNR000332"/>
    </source>
</evidence>
<keyword evidence="8 35" id="KW-0812">Transmembrane</keyword>
<evidence type="ECO:0000256" key="30">
    <source>
        <dbReference type="ARBA" id="ARBA00048990"/>
    </source>
</evidence>
<accession>H2YD46</accession>
<evidence type="ECO:0000256" key="27">
    <source>
        <dbReference type="ARBA" id="ARBA00048088"/>
    </source>
</evidence>
<keyword evidence="6" id="KW-0597">Phosphoprotein</keyword>
<comment type="function">
    <text evidence="19">Broad spectrum monooxygenase that catalyzes the oxygenation of a wide variety of nitrogen- and sulfur-containing compounds including xenobiotics. Catalyzes the S-oxygenation of hypotaurine to produce taurine, an organic osmolyte involved in cell volume regulation as well as a variety of cytoprotective and developmental processes. In vitro, catalyzes the N-oxygenation of trimethylamine (TMA) to produce trimethylamine N-oxide (TMAO) and could therefore participate to the detoxification of this compound that is generated by the action of gut microbiota from dietary precursors such as choline, choline containing compounds, betaine or L-carnitine.</text>
</comment>
<comment type="catalytic activity">
    <reaction evidence="26">
        <text>hypotaurine + NADPH + O2 + H(+) = taurine + NADP(+) + H2O</text>
        <dbReference type="Rhea" id="RHEA:69819"/>
        <dbReference type="ChEBI" id="CHEBI:15377"/>
        <dbReference type="ChEBI" id="CHEBI:15378"/>
        <dbReference type="ChEBI" id="CHEBI:15379"/>
        <dbReference type="ChEBI" id="CHEBI:57783"/>
        <dbReference type="ChEBI" id="CHEBI:57853"/>
        <dbReference type="ChEBI" id="CHEBI:58349"/>
        <dbReference type="ChEBI" id="CHEBI:507393"/>
        <dbReference type="EC" id="1.14.13.8"/>
    </reaction>
    <physiologicalReaction direction="left-to-right" evidence="26">
        <dbReference type="Rhea" id="RHEA:69820"/>
    </physiologicalReaction>
</comment>
<comment type="function">
    <text evidence="18">Acts as a Baeyer-Villiger monooxygenase on a broad range of substrates. Catalyzes the insertion of an oxygen atom into a carbon-carbon bond adjacent to a carbonyl, which converts ketones to esters. Active on diverse carbonyl compounds, whereas soft nucleophiles are mostly non- or poorly reactive. In contrast with other forms of FMO it is non- or poorly active on 'classical' substrates such as drugs, pesticides, and dietary components containing soft nucleophilic heteroatoms. Able to oxidize drug molecules bearing a carbonyl group on an aliphatic chain, such as nabumetone and pentoxifylline. Also, in the absence of substrates, shows slow but yet significant NADPH oxidase activity. Acts as a positive modulator of cholesterol biosynthesis as well as glucose homeostasis, promoting metabolic aging via pleiotropic effects.</text>
</comment>
<dbReference type="SUPFAM" id="SSF51905">
    <property type="entry name" value="FAD/NAD(P)-binding domain"/>
    <property type="match status" value="2"/>
</dbReference>
<comment type="catalytic activity">
    <reaction evidence="20">
        <text>hypotaurine + NADH + O2 + H(+) = taurine + NAD(+) + H2O</text>
        <dbReference type="Rhea" id="RHEA:74111"/>
        <dbReference type="ChEBI" id="CHEBI:15377"/>
        <dbReference type="ChEBI" id="CHEBI:15378"/>
        <dbReference type="ChEBI" id="CHEBI:15379"/>
        <dbReference type="ChEBI" id="CHEBI:57540"/>
        <dbReference type="ChEBI" id="CHEBI:57853"/>
        <dbReference type="ChEBI" id="CHEBI:57945"/>
        <dbReference type="ChEBI" id="CHEBI:507393"/>
        <dbReference type="EC" id="1.14.13.8"/>
    </reaction>
    <physiologicalReaction direction="left-to-right" evidence="20">
        <dbReference type="Rhea" id="RHEA:74112"/>
    </physiologicalReaction>
</comment>
<comment type="catalytic activity">
    <reaction evidence="22">
        <text>heptan-2-one + NADPH + O2 + H(+) = pentyl acetate + NADP(+) + H2O</text>
        <dbReference type="Rhea" id="RHEA:54836"/>
        <dbReference type="ChEBI" id="CHEBI:5672"/>
        <dbReference type="ChEBI" id="CHEBI:15377"/>
        <dbReference type="ChEBI" id="CHEBI:15378"/>
        <dbReference type="ChEBI" id="CHEBI:15379"/>
        <dbReference type="ChEBI" id="CHEBI:57783"/>
        <dbReference type="ChEBI" id="CHEBI:58349"/>
        <dbReference type="ChEBI" id="CHEBI:87362"/>
    </reaction>
    <physiologicalReaction direction="left-to-right" evidence="22">
        <dbReference type="Rhea" id="RHEA:54837"/>
    </physiologicalReaction>
</comment>
<dbReference type="PIRSF" id="PIRSF000332">
    <property type="entry name" value="FMO"/>
    <property type="match status" value="1"/>
</dbReference>
<sequence length="535" mass="61564">QRICVIGAGASGLTAIKCCIDEDLEPVCFEKSHDIGGLWRFEEEGTSDGATVYRSTYINTSKEMMAFSDFPPPKEAANYFHNSKVMQYYRDYADKFNLLKHIKYKREVLSCKKMNDFESTGNWFVTTKNLLTDKTSVDVFNGVIVAVGHHAVPHFPVSQFPGADKFKGKILHSQDYRDFRGFENKNVVVLGVGNSGGDIAVELSWHSKQVYLSTRRGTWVFNRLGPYGMPRDFLLKMSTFFYFYRHRAFLNWLTPSSVIQKSVESQLMEKFDHDHYGLRPDHGPLNQHPFINDELPHRIINGSIMIKSNIELIFDDGTAVEADAVIFATGFIFQFPFQNDSIAKLNGTDSQLYKYIWPVGMAKHTLAVIGHVHVLGAVNPVSEMQCRWATRVFKELATLPNDTNMLLDINRKKVALQKRFYKSQRHTMEVDHIAYMDEIADQIGVKPNMFSLFITDRKLARKVWYEFCSAYQYRLKGPGKWAGAREAIMGQQSRMFCPLHTRATSKRSKSKNKLVFSYYWFVAVALVAFYVYRRR</sequence>
<keyword evidence="10 33" id="KW-0274">FAD</keyword>
<evidence type="ECO:0000256" key="8">
    <source>
        <dbReference type="ARBA" id="ARBA00022692"/>
    </source>
</evidence>
<evidence type="ECO:0000256" key="13">
    <source>
        <dbReference type="ARBA" id="ARBA00022989"/>
    </source>
</evidence>
<organism evidence="36 37">
    <name type="scientific">Ciona savignyi</name>
    <name type="common">Pacific transparent sea squirt</name>
    <dbReference type="NCBI Taxonomy" id="51511"/>
    <lineage>
        <taxon>Eukaryota</taxon>
        <taxon>Metazoa</taxon>
        <taxon>Chordata</taxon>
        <taxon>Tunicata</taxon>
        <taxon>Ascidiacea</taxon>
        <taxon>Phlebobranchia</taxon>
        <taxon>Cionidae</taxon>
        <taxon>Ciona</taxon>
    </lineage>
</organism>
<evidence type="ECO:0000256" key="24">
    <source>
        <dbReference type="ARBA" id="ARBA00047864"/>
    </source>
</evidence>
<keyword evidence="15 33" id="KW-0503">Monooxygenase</keyword>
<dbReference type="GO" id="GO:0050660">
    <property type="term" value="F:flavin adenine dinucleotide binding"/>
    <property type="evidence" value="ECO:0007669"/>
    <property type="project" value="InterPro"/>
</dbReference>
<dbReference type="PRINTS" id="PR00370">
    <property type="entry name" value="FMOXYGENASE"/>
</dbReference>
<keyword evidence="12 33" id="KW-0521">NADP</keyword>
<keyword evidence="16" id="KW-0443">Lipid metabolism</keyword>
<evidence type="ECO:0000256" key="26">
    <source>
        <dbReference type="ARBA" id="ARBA00048041"/>
    </source>
</evidence>
<evidence type="ECO:0000256" key="5">
    <source>
        <dbReference type="ARBA" id="ARBA00022481"/>
    </source>
</evidence>
<dbReference type="Proteomes" id="UP000007875">
    <property type="component" value="Unassembled WGS sequence"/>
</dbReference>
<evidence type="ECO:0000256" key="23">
    <source>
        <dbReference type="ARBA" id="ARBA00047855"/>
    </source>
</evidence>
<evidence type="ECO:0000256" key="16">
    <source>
        <dbReference type="ARBA" id="ARBA00023098"/>
    </source>
</evidence>
<comment type="catalytic activity">
    <reaction evidence="25">
        <text>hexan-3-one + NADPH + O2 + H(+) = ethyl butanoate + NADP(+) + H2O</text>
        <dbReference type="Rhea" id="RHEA:54844"/>
        <dbReference type="ChEBI" id="CHEBI:15377"/>
        <dbReference type="ChEBI" id="CHEBI:15378"/>
        <dbReference type="ChEBI" id="CHEBI:15379"/>
        <dbReference type="ChEBI" id="CHEBI:57783"/>
        <dbReference type="ChEBI" id="CHEBI:58349"/>
        <dbReference type="ChEBI" id="CHEBI:88764"/>
        <dbReference type="ChEBI" id="CHEBI:89891"/>
    </reaction>
    <physiologicalReaction direction="left-to-right" evidence="25">
        <dbReference type="Rhea" id="RHEA:54845"/>
    </physiologicalReaction>
</comment>
<evidence type="ECO:0000256" key="17">
    <source>
        <dbReference type="ARBA" id="ARBA00023136"/>
    </source>
</evidence>
<evidence type="ECO:0000256" key="31">
    <source>
        <dbReference type="ARBA" id="ARBA00049443"/>
    </source>
</evidence>
<dbReference type="OMA" id="CTGYKND"/>
<dbReference type="Pfam" id="PF00743">
    <property type="entry name" value="FMO-like"/>
    <property type="match status" value="1"/>
</dbReference>
<dbReference type="EC" id="1.-.-.-" evidence="34"/>
<dbReference type="Gene3D" id="3.50.50.60">
    <property type="entry name" value="FAD/NAD(P)-binding domain"/>
    <property type="match status" value="2"/>
</dbReference>
<protein>
    <recommendedName>
        <fullName evidence="34">Flavin-containing monooxygenase</fullName>
        <ecNumber evidence="34">1.-.-.-</ecNumber>
    </recommendedName>
</protein>
<dbReference type="InterPro" id="IPR050346">
    <property type="entry name" value="FMO-like"/>
</dbReference>
<dbReference type="FunCoup" id="H2YD46">
    <property type="interactions" value="9"/>
</dbReference>
<comment type="catalytic activity">
    <reaction evidence="32">
        <text>octan-3-one + NADPH + O2 + H(+) = pentyl propanoate + NADP(+) + H2O</text>
        <dbReference type="Rhea" id="RHEA:54840"/>
        <dbReference type="ChEBI" id="CHEBI:15377"/>
        <dbReference type="ChEBI" id="CHEBI:15378"/>
        <dbReference type="ChEBI" id="CHEBI:15379"/>
        <dbReference type="ChEBI" id="CHEBI:57783"/>
        <dbReference type="ChEBI" id="CHEBI:58349"/>
        <dbReference type="ChEBI" id="CHEBI:80946"/>
        <dbReference type="ChEBI" id="CHEBI:87373"/>
    </reaction>
    <physiologicalReaction direction="left-to-right" evidence="32">
        <dbReference type="Rhea" id="RHEA:54841"/>
    </physiologicalReaction>
</comment>
<comment type="subcellular location">
    <subcellularLocation>
        <location evidence="2">Endoplasmic reticulum membrane</location>
        <topology evidence="2">Single-pass membrane protein</topology>
    </subcellularLocation>
    <subcellularLocation>
        <location evidence="3">Microsome membrane</location>
    </subcellularLocation>
</comment>
<dbReference type="InterPro" id="IPR000960">
    <property type="entry name" value="Flavin_mOase"/>
</dbReference>
<evidence type="ECO:0000313" key="37">
    <source>
        <dbReference type="Proteomes" id="UP000007875"/>
    </source>
</evidence>
<evidence type="ECO:0000256" key="35">
    <source>
        <dbReference type="SAM" id="Phobius"/>
    </source>
</evidence>
<evidence type="ECO:0000256" key="15">
    <source>
        <dbReference type="ARBA" id="ARBA00023033"/>
    </source>
</evidence>
<comment type="cofactor">
    <cofactor evidence="1 33 34">
        <name>FAD</name>
        <dbReference type="ChEBI" id="CHEBI:57692"/>
    </cofactor>
</comment>
<evidence type="ECO:0000256" key="12">
    <source>
        <dbReference type="ARBA" id="ARBA00022857"/>
    </source>
</evidence>
<keyword evidence="17 33" id="KW-0472">Membrane</keyword>
<dbReference type="GeneTree" id="ENSGT00940000160836"/>
<evidence type="ECO:0000256" key="3">
    <source>
        <dbReference type="ARBA" id="ARBA00004524"/>
    </source>
</evidence>
<evidence type="ECO:0000256" key="25">
    <source>
        <dbReference type="ARBA" id="ARBA00047977"/>
    </source>
</evidence>
<evidence type="ECO:0000313" key="36">
    <source>
        <dbReference type="Ensembl" id="ENSCSAVP00000003244.1"/>
    </source>
</evidence>
<evidence type="ECO:0000256" key="2">
    <source>
        <dbReference type="ARBA" id="ARBA00004389"/>
    </source>
</evidence>
<dbReference type="InterPro" id="IPR002257">
    <property type="entry name" value="Flavin_mOase_5"/>
</dbReference>
<evidence type="ECO:0000256" key="1">
    <source>
        <dbReference type="ARBA" id="ARBA00001974"/>
    </source>
</evidence>
<comment type="catalytic activity">
    <reaction evidence="29">
        <text>(2E)-geranial + NADPH + O2 + H(+) = (1E)-2,6-dimethylhepta-1,5-dien-1-yl formate + NADP(+) + H2O</text>
        <dbReference type="Rhea" id="RHEA:54860"/>
        <dbReference type="ChEBI" id="CHEBI:15377"/>
        <dbReference type="ChEBI" id="CHEBI:15378"/>
        <dbReference type="ChEBI" id="CHEBI:15379"/>
        <dbReference type="ChEBI" id="CHEBI:16980"/>
        <dbReference type="ChEBI" id="CHEBI:57783"/>
        <dbReference type="ChEBI" id="CHEBI:58349"/>
        <dbReference type="ChEBI" id="CHEBI:138375"/>
    </reaction>
    <physiologicalReaction direction="left-to-right" evidence="29">
        <dbReference type="Rhea" id="RHEA:54861"/>
    </physiologicalReaction>
</comment>
<dbReference type="Ensembl" id="ENSCSAVT00000003293.1">
    <property type="protein sequence ID" value="ENSCSAVP00000003244.1"/>
    <property type="gene ID" value="ENSCSAVG00000001928.1"/>
</dbReference>
<evidence type="ECO:0000256" key="22">
    <source>
        <dbReference type="ARBA" id="ARBA00047574"/>
    </source>
</evidence>
<evidence type="ECO:0000256" key="32">
    <source>
        <dbReference type="ARBA" id="ARBA00049475"/>
    </source>
</evidence>
<name>H2YD46_CIOSA</name>
<evidence type="ECO:0000256" key="4">
    <source>
        <dbReference type="ARBA" id="ARBA00009183"/>
    </source>
</evidence>
<comment type="similarity">
    <text evidence="4 33 34">Belongs to the FMO family.</text>
</comment>
<dbReference type="PRINTS" id="PR01125">
    <property type="entry name" value="FMOXYGENASE5"/>
</dbReference>
<dbReference type="STRING" id="51511.ENSCSAVP00000003244"/>
<evidence type="ECO:0000256" key="18">
    <source>
        <dbReference type="ARBA" id="ARBA00045722"/>
    </source>
</evidence>
<comment type="catalytic activity">
    <reaction evidence="23">
        <text>sulcatone + NADPH + O2 + H(+) = 4-methylpent-3-en-1-yl acetate + NADP(+) + H2O</text>
        <dbReference type="Rhea" id="RHEA:54864"/>
        <dbReference type="ChEBI" id="CHEBI:15377"/>
        <dbReference type="ChEBI" id="CHEBI:15378"/>
        <dbReference type="ChEBI" id="CHEBI:15379"/>
        <dbReference type="ChEBI" id="CHEBI:16310"/>
        <dbReference type="ChEBI" id="CHEBI:57783"/>
        <dbReference type="ChEBI" id="CHEBI:58349"/>
        <dbReference type="ChEBI" id="CHEBI:138373"/>
    </reaction>
    <physiologicalReaction direction="left-to-right" evidence="23">
        <dbReference type="Rhea" id="RHEA:54865"/>
    </physiologicalReaction>
</comment>
<dbReference type="AlphaFoldDB" id="H2YD46"/>
<dbReference type="InterPro" id="IPR036188">
    <property type="entry name" value="FAD/NAD-bd_sf"/>
</dbReference>
<comment type="catalytic activity">
    <reaction evidence="21">
        <text>hexan-3-one + NADPH + O2 + H(+) = propyl propanoate + NADP(+) + H2O</text>
        <dbReference type="Rhea" id="RHEA:54848"/>
        <dbReference type="ChEBI" id="CHEBI:15377"/>
        <dbReference type="ChEBI" id="CHEBI:15378"/>
        <dbReference type="ChEBI" id="CHEBI:15379"/>
        <dbReference type="ChEBI" id="CHEBI:57783"/>
        <dbReference type="ChEBI" id="CHEBI:58349"/>
        <dbReference type="ChEBI" id="CHEBI:89828"/>
        <dbReference type="ChEBI" id="CHEBI:89891"/>
    </reaction>
    <physiologicalReaction direction="left-to-right" evidence="21">
        <dbReference type="Rhea" id="RHEA:54849"/>
    </physiologicalReaction>
</comment>
<dbReference type="GO" id="GO:0047822">
    <property type="term" value="F:hypotaurine monooxygenase activity"/>
    <property type="evidence" value="ECO:0007669"/>
    <property type="project" value="RHEA"/>
</dbReference>
<comment type="catalytic activity">
    <reaction evidence="27">
        <text>trimethylamine + NADPH + O2 = trimethylamine N-oxide + NADP(+) + H2O</text>
        <dbReference type="Rhea" id="RHEA:31979"/>
        <dbReference type="ChEBI" id="CHEBI:15377"/>
        <dbReference type="ChEBI" id="CHEBI:15379"/>
        <dbReference type="ChEBI" id="CHEBI:15724"/>
        <dbReference type="ChEBI" id="CHEBI:57783"/>
        <dbReference type="ChEBI" id="CHEBI:58349"/>
        <dbReference type="ChEBI" id="CHEBI:58389"/>
        <dbReference type="EC" id="1.14.13.148"/>
    </reaction>
    <physiologicalReaction direction="left-to-right" evidence="27">
        <dbReference type="Rhea" id="RHEA:31980"/>
    </physiologicalReaction>
</comment>
<evidence type="ECO:0000256" key="6">
    <source>
        <dbReference type="ARBA" id="ARBA00022553"/>
    </source>
</evidence>
<dbReference type="GO" id="GO:0006629">
    <property type="term" value="P:lipid metabolic process"/>
    <property type="evidence" value="ECO:0007669"/>
    <property type="project" value="UniProtKB-KW"/>
</dbReference>
<dbReference type="GO" id="GO:0034899">
    <property type="term" value="F:trimethylamine monooxygenase activity"/>
    <property type="evidence" value="ECO:0007669"/>
    <property type="project" value="UniProtKB-EC"/>
</dbReference>
<evidence type="ECO:0000256" key="20">
    <source>
        <dbReference type="ARBA" id="ARBA00047338"/>
    </source>
</evidence>
<evidence type="ECO:0000256" key="21">
    <source>
        <dbReference type="ARBA" id="ARBA00047426"/>
    </source>
</evidence>
<dbReference type="eggNOG" id="KOG1399">
    <property type="taxonomic scope" value="Eukaryota"/>
</dbReference>
<dbReference type="GO" id="GO:0050661">
    <property type="term" value="F:NADP binding"/>
    <property type="evidence" value="ECO:0007669"/>
    <property type="project" value="InterPro"/>
</dbReference>
<feature type="transmembrane region" description="Helical" evidence="35">
    <location>
        <begin position="514"/>
        <end position="532"/>
    </location>
</feature>
<comment type="catalytic activity">
    <reaction evidence="28">
        <text>octan-3-one + NADPH + O2 + H(+) = ethyl hexanoate + NADP(+) + H2O</text>
        <dbReference type="Rhea" id="RHEA:54856"/>
        <dbReference type="ChEBI" id="CHEBI:15377"/>
        <dbReference type="ChEBI" id="CHEBI:15378"/>
        <dbReference type="ChEBI" id="CHEBI:15379"/>
        <dbReference type="ChEBI" id="CHEBI:57783"/>
        <dbReference type="ChEBI" id="CHEBI:58349"/>
        <dbReference type="ChEBI" id="CHEBI:80946"/>
        <dbReference type="ChEBI" id="CHEBI:86055"/>
    </reaction>
    <physiologicalReaction direction="left-to-right" evidence="28">
        <dbReference type="Rhea" id="RHEA:54857"/>
    </physiologicalReaction>
</comment>
<comment type="catalytic activity">
    <reaction evidence="24">
        <text>NADPH + O2 + H(+) = H2O2 + NADP(+)</text>
        <dbReference type="Rhea" id="RHEA:11260"/>
        <dbReference type="ChEBI" id="CHEBI:15378"/>
        <dbReference type="ChEBI" id="CHEBI:15379"/>
        <dbReference type="ChEBI" id="CHEBI:16240"/>
        <dbReference type="ChEBI" id="CHEBI:57783"/>
        <dbReference type="ChEBI" id="CHEBI:58349"/>
        <dbReference type="EC" id="1.6.3.1"/>
    </reaction>
    <physiologicalReaction direction="left-to-right" evidence="24">
        <dbReference type="Rhea" id="RHEA:11261"/>
    </physiologicalReaction>
</comment>
<evidence type="ECO:0000256" key="9">
    <source>
        <dbReference type="ARBA" id="ARBA00022824"/>
    </source>
</evidence>
<evidence type="ECO:0000256" key="11">
    <source>
        <dbReference type="ARBA" id="ARBA00022848"/>
    </source>
</evidence>
<reference evidence="36" key="3">
    <citation type="submission" date="2025-09" db="UniProtKB">
        <authorList>
            <consortium name="Ensembl"/>
        </authorList>
    </citation>
    <scope>IDENTIFICATION</scope>
</reference>
<dbReference type="InParanoid" id="H2YD46"/>
<evidence type="ECO:0000256" key="29">
    <source>
        <dbReference type="ARBA" id="ARBA00048989"/>
    </source>
</evidence>
<keyword evidence="9 33" id="KW-0256">Endoplasmic reticulum</keyword>
<keyword evidence="11" id="KW-0492">Microsome</keyword>
<evidence type="ECO:0000256" key="19">
    <source>
        <dbReference type="ARBA" id="ARBA00045957"/>
    </source>
</evidence>
<reference evidence="37" key="1">
    <citation type="submission" date="2003-08" db="EMBL/GenBank/DDBJ databases">
        <authorList>
            <person name="Birren B."/>
            <person name="Nusbaum C."/>
            <person name="Abebe A."/>
            <person name="Abouelleil A."/>
            <person name="Adekoya E."/>
            <person name="Ait-zahra M."/>
            <person name="Allen N."/>
            <person name="Allen T."/>
            <person name="An P."/>
            <person name="Anderson M."/>
            <person name="Anderson S."/>
            <person name="Arachchi H."/>
            <person name="Armbruster J."/>
            <person name="Bachantsang P."/>
            <person name="Baldwin J."/>
            <person name="Barry A."/>
            <person name="Bayul T."/>
            <person name="Blitshsteyn B."/>
            <person name="Bloom T."/>
            <person name="Blye J."/>
            <person name="Boguslavskiy L."/>
            <person name="Borowsky M."/>
            <person name="Boukhgalter B."/>
            <person name="Brunache A."/>
            <person name="Butler J."/>
            <person name="Calixte N."/>
            <person name="Calvo S."/>
            <person name="Camarata J."/>
            <person name="Campo K."/>
            <person name="Chang J."/>
            <person name="Cheshatsang Y."/>
            <person name="Citroen M."/>
            <person name="Collymore A."/>
            <person name="Considine T."/>
            <person name="Cook A."/>
            <person name="Cooke P."/>
            <person name="Corum B."/>
            <person name="Cuomo C."/>
            <person name="David R."/>
            <person name="Dawoe T."/>
            <person name="Degray S."/>
            <person name="Dodge S."/>
            <person name="Dooley K."/>
            <person name="Dorje P."/>
            <person name="Dorjee K."/>
            <person name="Dorris L."/>
            <person name="Duffey N."/>
            <person name="Dupes A."/>
            <person name="Elkins T."/>
            <person name="Engels R."/>
            <person name="Erickson J."/>
            <person name="Farina A."/>
            <person name="Faro S."/>
            <person name="Ferreira P."/>
            <person name="Fischer H."/>
            <person name="Fitzgerald M."/>
            <person name="Foley K."/>
            <person name="Gage D."/>
            <person name="Galagan J."/>
            <person name="Gearin G."/>
            <person name="Gnerre S."/>
            <person name="Gnirke A."/>
            <person name="Goyette A."/>
            <person name="Graham J."/>
            <person name="Grandbois E."/>
            <person name="Gyaltsen K."/>
            <person name="Hafez N."/>
            <person name="Hagopian D."/>
            <person name="Hagos B."/>
            <person name="Hall J."/>
            <person name="Hatcher B."/>
            <person name="Heller A."/>
            <person name="Higgins H."/>
            <person name="Honan T."/>
            <person name="Horn A."/>
            <person name="Houde N."/>
            <person name="Hughes L."/>
            <person name="Hulme W."/>
            <person name="Husby E."/>
            <person name="Iliev I."/>
            <person name="Jaffe D."/>
            <person name="Jones C."/>
            <person name="Kamal M."/>
            <person name="Kamat A."/>
            <person name="Kamvysselis M."/>
            <person name="Karlsson E."/>
            <person name="Kells C."/>
            <person name="Kieu A."/>
            <person name="Kisner P."/>
            <person name="Kodira C."/>
            <person name="Kulbokas E."/>
            <person name="Labutti K."/>
            <person name="Lama D."/>
            <person name="Landers T."/>
            <person name="Leger J."/>
            <person name="Levine S."/>
            <person name="Lewis D."/>
            <person name="Lewis T."/>
            <person name="Lindblad-toh K."/>
            <person name="Liu X."/>
            <person name="Lokyitsang T."/>
            <person name="Lokyitsang Y."/>
            <person name="Lucien O."/>
            <person name="Lui A."/>
            <person name="Ma L.J."/>
            <person name="Mabbitt R."/>
            <person name="Macdonald J."/>
            <person name="Maclean C."/>
            <person name="Major J."/>
            <person name="Manning J."/>
            <person name="Marabella R."/>
            <person name="Maru K."/>
            <person name="Matthews C."/>
            <person name="Mauceli E."/>
            <person name="Mccarthy M."/>
            <person name="Mcdonough S."/>
            <person name="Mcghee T."/>
            <person name="Meldrim J."/>
            <person name="Meneus L."/>
            <person name="Mesirov J."/>
            <person name="Mihalev A."/>
            <person name="Mihova T."/>
            <person name="Mikkelsen T."/>
            <person name="Mlenga V."/>
            <person name="Moru K."/>
            <person name="Mozes J."/>
            <person name="Mulrain L."/>
            <person name="Munson G."/>
            <person name="Naylor J."/>
            <person name="Newes C."/>
            <person name="Nguyen C."/>
            <person name="Nguyen N."/>
            <person name="Nguyen T."/>
            <person name="Nicol R."/>
            <person name="Nielsen C."/>
            <person name="Nizzari M."/>
            <person name="Norbu C."/>
            <person name="Norbu N."/>
            <person name="O'donnell P."/>
            <person name="Okoawo O."/>
            <person name="O'leary S."/>
            <person name="Omotosho B."/>
            <person name="O'neill K."/>
            <person name="Osman S."/>
            <person name="Parker S."/>
            <person name="Perrin D."/>
            <person name="Phunkhang P."/>
            <person name="Piqani B."/>
            <person name="Purcell S."/>
            <person name="Rachupka T."/>
            <person name="Ramasamy U."/>
            <person name="Rameau R."/>
            <person name="Ray V."/>
            <person name="Raymond C."/>
            <person name="Retta R."/>
            <person name="Richardson S."/>
            <person name="Rise C."/>
            <person name="Rodriguez J."/>
            <person name="Rogers J."/>
            <person name="Rogov P."/>
            <person name="Rutman M."/>
            <person name="Schupbach R."/>
            <person name="Seaman C."/>
            <person name="Settipalli S."/>
            <person name="Sharpe T."/>
            <person name="Sheridan J."/>
            <person name="Sherpa N."/>
            <person name="Shi J."/>
            <person name="Smirnov S."/>
            <person name="Smith C."/>
            <person name="Sougnez C."/>
            <person name="Spencer B."/>
            <person name="Stalker J."/>
            <person name="Stange-thomann N."/>
            <person name="Stavropoulos S."/>
            <person name="Stetson K."/>
            <person name="Stone C."/>
            <person name="Stone S."/>
            <person name="Stubbs M."/>
            <person name="Talamas J."/>
            <person name="Tchuinga P."/>
            <person name="Tenzing P."/>
            <person name="Tesfaye S."/>
            <person name="Theodore J."/>
            <person name="Thoulutsang Y."/>
            <person name="Topham K."/>
            <person name="Towey S."/>
            <person name="Tsamla T."/>
            <person name="Tsomo N."/>
            <person name="Vallee D."/>
            <person name="Vassiliev H."/>
            <person name="Venkataraman V."/>
            <person name="Vinson J."/>
            <person name="Vo A."/>
            <person name="Wade C."/>
            <person name="Wang S."/>
            <person name="Wangchuk T."/>
            <person name="Wangdi T."/>
            <person name="Whittaker C."/>
            <person name="Wilkinson J."/>
            <person name="Wu Y."/>
            <person name="Wyman D."/>
            <person name="Yadav S."/>
            <person name="Yang S."/>
            <person name="Yang X."/>
            <person name="Yeager S."/>
            <person name="Yee E."/>
            <person name="Young G."/>
            <person name="Zainoun J."/>
            <person name="Zembeck L."/>
            <person name="Zimmer A."/>
            <person name="Zody M."/>
            <person name="Lander E."/>
        </authorList>
    </citation>
    <scope>NUCLEOTIDE SEQUENCE [LARGE SCALE GENOMIC DNA]</scope>
</reference>
<keyword evidence="5" id="KW-0488">Methylation</keyword>
<dbReference type="FunFam" id="3.50.50.60:FF:000159">
    <property type="entry name" value="Dimethylaniline monooxygenase [N-oxide-forming]"/>
    <property type="match status" value="1"/>
</dbReference>
<comment type="catalytic activity">
    <reaction evidence="31">
        <text>N,N-dimethylaniline + NADPH + O2 + H(+) = N,N-dimethylaniline N-oxide + NADP(+) + H2O</text>
        <dbReference type="Rhea" id="RHEA:24468"/>
        <dbReference type="ChEBI" id="CHEBI:15377"/>
        <dbReference type="ChEBI" id="CHEBI:15378"/>
        <dbReference type="ChEBI" id="CHEBI:15379"/>
        <dbReference type="ChEBI" id="CHEBI:16269"/>
        <dbReference type="ChEBI" id="CHEBI:17735"/>
        <dbReference type="ChEBI" id="CHEBI:57783"/>
        <dbReference type="ChEBI" id="CHEBI:58349"/>
        <dbReference type="EC" id="1.14.13.8"/>
    </reaction>
    <physiologicalReaction direction="left-to-right" evidence="31">
        <dbReference type="Rhea" id="RHEA:24469"/>
    </physiologicalReaction>
</comment>
<dbReference type="InterPro" id="IPR020946">
    <property type="entry name" value="Flavin_mOase-like"/>
</dbReference>
<evidence type="ECO:0000256" key="14">
    <source>
        <dbReference type="ARBA" id="ARBA00023002"/>
    </source>
</evidence>
<keyword evidence="37" id="KW-1185">Reference proteome</keyword>
<proteinExistence type="inferred from homology"/>
<evidence type="ECO:0000256" key="7">
    <source>
        <dbReference type="ARBA" id="ARBA00022630"/>
    </source>
</evidence>
<keyword evidence="7 33" id="KW-0285">Flavoprotein</keyword>
<evidence type="ECO:0000256" key="28">
    <source>
        <dbReference type="ARBA" id="ARBA00048459"/>
    </source>
</evidence>
<keyword evidence="13 35" id="KW-1133">Transmembrane helix</keyword>
<keyword evidence="14 33" id="KW-0560">Oxidoreductase</keyword>
<reference evidence="36" key="2">
    <citation type="submission" date="2025-08" db="UniProtKB">
        <authorList>
            <consortium name="Ensembl"/>
        </authorList>
    </citation>
    <scope>IDENTIFICATION</scope>
</reference>
<dbReference type="GO" id="GO:0016174">
    <property type="term" value="F:NAD(P)H oxidase H2O2-forming activity"/>
    <property type="evidence" value="ECO:0007669"/>
    <property type="project" value="UniProtKB-EC"/>
</dbReference>
<comment type="catalytic activity">
    <reaction evidence="30">
        <text>heptan-4-one + NADPH + O2 + H(+) = propyl butanoate + NADP(+) + H2O</text>
        <dbReference type="Rhea" id="RHEA:54852"/>
        <dbReference type="ChEBI" id="CHEBI:15377"/>
        <dbReference type="ChEBI" id="CHEBI:15378"/>
        <dbReference type="ChEBI" id="CHEBI:15379"/>
        <dbReference type="ChEBI" id="CHEBI:57783"/>
        <dbReference type="ChEBI" id="CHEBI:58349"/>
        <dbReference type="ChEBI" id="CHEBI:89484"/>
        <dbReference type="ChEBI" id="CHEBI:89719"/>
    </reaction>
    <physiologicalReaction direction="left-to-right" evidence="30">
        <dbReference type="Rhea" id="RHEA:54853"/>
    </physiologicalReaction>
</comment>